<accession>A0A158B0Q3</accession>
<evidence type="ECO:0008006" key="3">
    <source>
        <dbReference type="Google" id="ProtNLM"/>
    </source>
</evidence>
<name>A0A158B0Q3_9BURK</name>
<protein>
    <recommendedName>
        <fullName evidence="3">C2H2-type domain-containing protein</fullName>
    </recommendedName>
</protein>
<proteinExistence type="predicted"/>
<reference evidence="1" key="1">
    <citation type="submission" date="2016-01" db="EMBL/GenBank/DDBJ databases">
        <authorList>
            <person name="Peeters C."/>
        </authorList>
    </citation>
    <scope>NUCLEOTIDE SEQUENCE [LARGE SCALE GENOMIC DNA]</scope>
    <source>
        <strain evidence="1">LMG 29323</strain>
    </source>
</reference>
<gene>
    <name evidence="1" type="ORF">AWB80_02872</name>
</gene>
<dbReference type="STRING" id="1777141.AWB80_02872"/>
<keyword evidence="2" id="KW-1185">Reference proteome</keyword>
<sequence length="120" mass="13116">MLTMQQARDMRQGITLSGDRNQCSECGLLFNSSGAFDKHRTGRIGVYEGPEARRCLSPSEMRLTGMAVNPAGFWVKALMTEEERERAKAGIDSDLLQVELEASGRPSEVVGQREAPASPS</sequence>
<evidence type="ECO:0000313" key="2">
    <source>
        <dbReference type="Proteomes" id="UP000054911"/>
    </source>
</evidence>
<comment type="caution">
    <text evidence="1">The sequence shown here is derived from an EMBL/GenBank/DDBJ whole genome shotgun (WGS) entry which is preliminary data.</text>
</comment>
<dbReference type="Proteomes" id="UP000054911">
    <property type="component" value="Unassembled WGS sequence"/>
</dbReference>
<dbReference type="EMBL" id="FCOE02000008">
    <property type="protein sequence ID" value="SAK63490.1"/>
    <property type="molecule type" value="Genomic_DNA"/>
</dbReference>
<dbReference type="AlphaFoldDB" id="A0A158B0Q3"/>
<evidence type="ECO:0000313" key="1">
    <source>
        <dbReference type="EMBL" id="SAK63490.1"/>
    </source>
</evidence>
<organism evidence="1 2">
    <name type="scientific">Caballeronia pedi</name>
    <dbReference type="NCBI Taxonomy" id="1777141"/>
    <lineage>
        <taxon>Bacteria</taxon>
        <taxon>Pseudomonadati</taxon>
        <taxon>Pseudomonadota</taxon>
        <taxon>Betaproteobacteria</taxon>
        <taxon>Burkholderiales</taxon>
        <taxon>Burkholderiaceae</taxon>
        <taxon>Caballeronia</taxon>
    </lineage>
</organism>